<dbReference type="GO" id="GO:0000981">
    <property type="term" value="F:DNA-binding transcription factor activity, RNA polymerase II-specific"/>
    <property type="evidence" value="ECO:0007669"/>
    <property type="project" value="InterPro"/>
</dbReference>
<feature type="region of interest" description="Disordered" evidence="3">
    <location>
        <begin position="200"/>
        <end position="238"/>
    </location>
</feature>
<dbReference type="OrthoDB" id="5419315at2759"/>
<evidence type="ECO:0000256" key="2">
    <source>
        <dbReference type="ARBA" id="ARBA00023242"/>
    </source>
</evidence>
<sequence length="782" mass="88359">MIVTFNSKSQKNKKEKVPDTQHDSFLSSSSSSTTTTTTSNHKILKPTSNHSQSKNIKLINGSKDFYKFKDGRSRNGCLTCKVRKKKCSEEKPTCNDCQRFGKKCIYVDETMTDMQIKALKKEVEIQESTQKLRKRKPRSRKQETPTESSNDPAQSNTIPVTPPTTQIGSSESLISSSKSPDHVDPLGAFAYNSNLRSTSNPGSPFGGFSPNSPTIQNLINHNDPQNNEEDKDDDKEDDKVEDIVPSLEEQDVVSLSPKSPLQIDRTTPAAFINFLRDLNALHQDDSNKIEELNEVESPELHDLVTSPDFNSMLESFENSTQLLHSPNLSYNELVSNLNAFLHPQSQIPPSPTYIPELIDPTCSYLYNYYADVLSKKISIAPISQNDSNSYQKVFLPLAHKDKGVLYAILAWSGFHLGGHWSDEGVKYLEYALDHLNKTALDKPGGYDRQNTLNKLATLMILCAAEICKGDVKNWSIYLHWGWKLLASNGGILNFNQSKEEHWLISNFAYHDLLASSSIERGTYFPSEQYDFIFRDDQGFSMGSLNPLLGISKNLYRIIGDISTLLYESRKKLDEFYSREFKGSPSEDGTTTEQDEQENNNNDDDDDDGESEISDHGRASNVLTSVISKVKQLEKEIDDSKPATKDLINLTDQELELQLTLFEAFQLSAKLFLRQSIMKCNPSMLESQVLNNDLVKCLDILVGTSVQASLVFPIFISGIHCVSKYDQESMRHRINKFIKLYGLWNVSRISFVLHKIWKENPDGSKVVDWHNSLKELGWDINFA</sequence>
<accession>M3K3D1</accession>
<feature type="domain" description="Zn(2)-C6 fungal-type" evidence="4">
    <location>
        <begin position="76"/>
        <end position="106"/>
    </location>
</feature>
<organism evidence="5 6">
    <name type="scientific">Candida maltosa (strain Xu316)</name>
    <name type="common">Yeast</name>
    <dbReference type="NCBI Taxonomy" id="1245528"/>
    <lineage>
        <taxon>Eukaryota</taxon>
        <taxon>Fungi</taxon>
        <taxon>Dikarya</taxon>
        <taxon>Ascomycota</taxon>
        <taxon>Saccharomycotina</taxon>
        <taxon>Pichiomycetes</taxon>
        <taxon>Debaryomycetaceae</taxon>
        <taxon>Candida/Lodderomyces clade</taxon>
        <taxon>Candida</taxon>
    </lineage>
</organism>
<dbReference type="eggNOG" id="ENOG502RIXM">
    <property type="taxonomic scope" value="Eukaryota"/>
</dbReference>
<evidence type="ECO:0000256" key="3">
    <source>
        <dbReference type="SAM" id="MobiDB-lite"/>
    </source>
</evidence>
<dbReference type="GO" id="GO:0045944">
    <property type="term" value="P:positive regulation of transcription by RNA polymerase II"/>
    <property type="evidence" value="ECO:0007669"/>
    <property type="project" value="TreeGrafter"/>
</dbReference>
<comment type="caution">
    <text evidence="5">The sequence shown here is derived from an EMBL/GenBank/DDBJ whole genome shotgun (WGS) entry which is preliminary data.</text>
</comment>
<dbReference type="SMART" id="SM00066">
    <property type="entry name" value="GAL4"/>
    <property type="match status" value="1"/>
</dbReference>
<dbReference type="PANTHER" id="PTHR37534">
    <property type="entry name" value="TRANSCRIPTIONAL ACTIVATOR PROTEIN UGA3"/>
    <property type="match status" value="1"/>
</dbReference>
<dbReference type="GO" id="GO:0005634">
    <property type="term" value="C:nucleus"/>
    <property type="evidence" value="ECO:0007669"/>
    <property type="project" value="UniProtKB-SubCell"/>
</dbReference>
<dbReference type="PANTHER" id="PTHR37534:SF7">
    <property type="entry name" value="TRANSCRIPTIONAL ACTIVATOR PROTEIN UGA3"/>
    <property type="match status" value="1"/>
</dbReference>
<feature type="compositionally biased region" description="Low complexity" evidence="3">
    <location>
        <begin position="27"/>
        <end position="39"/>
    </location>
</feature>
<proteinExistence type="predicted"/>
<gene>
    <name evidence="5" type="ORF">G210_0059</name>
</gene>
<evidence type="ECO:0000256" key="1">
    <source>
        <dbReference type="ARBA" id="ARBA00004123"/>
    </source>
</evidence>
<name>M3K3D1_CANMX</name>
<feature type="compositionally biased region" description="Acidic residues" evidence="3">
    <location>
        <begin position="592"/>
        <end position="611"/>
    </location>
</feature>
<feature type="region of interest" description="Disordered" evidence="3">
    <location>
        <begin position="1"/>
        <end position="54"/>
    </location>
</feature>
<dbReference type="PROSITE" id="PS50048">
    <property type="entry name" value="ZN2_CY6_FUNGAL_2"/>
    <property type="match status" value="1"/>
</dbReference>
<dbReference type="Pfam" id="PF00172">
    <property type="entry name" value="Zn_clus"/>
    <property type="match status" value="1"/>
</dbReference>
<dbReference type="STRING" id="1245528.M3K3D1"/>
<protein>
    <recommendedName>
        <fullName evidence="4">Zn(2)-C6 fungal-type domain-containing protein</fullName>
    </recommendedName>
</protein>
<dbReference type="GO" id="GO:0000976">
    <property type="term" value="F:transcription cis-regulatory region binding"/>
    <property type="evidence" value="ECO:0007669"/>
    <property type="project" value="TreeGrafter"/>
</dbReference>
<feature type="compositionally biased region" description="Acidic residues" evidence="3">
    <location>
        <begin position="226"/>
        <end position="236"/>
    </location>
</feature>
<dbReference type="AlphaFoldDB" id="M3K3D1"/>
<dbReference type="Proteomes" id="UP000011777">
    <property type="component" value="Unassembled WGS sequence"/>
</dbReference>
<dbReference type="EMBL" id="AOGT01000772">
    <property type="protein sequence ID" value="EMG49249.1"/>
    <property type="molecule type" value="Genomic_DNA"/>
</dbReference>
<feature type="compositionally biased region" description="Low complexity" evidence="3">
    <location>
        <begin position="169"/>
        <end position="178"/>
    </location>
</feature>
<feature type="compositionally biased region" description="Polar residues" evidence="3">
    <location>
        <begin position="145"/>
        <end position="168"/>
    </location>
</feature>
<comment type="subcellular location">
    <subcellularLocation>
        <location evidence="1">Nucleus</location>
    </subcellularLocation>
</comment>
<dbReference type="OMA" id="EHWLISN"/>
<dbReference type="PROSITE" id="PS00463">
    <property type="entry name" value="ZN2_CY6_FUNGAL_1"/>
    <property type="match status" value="1"/>
</dbReference>
<dbReference type="CDD" id="cd00067">
    <property type="entry name" value="GAL4"/>
    <property type="match status" value="1"/>
</dbReference>
<evidence type="ECO:0000313" key="5">
    <source>
        <dbReference type="EMBL" id="EMG49249.1"/>
    </source>
</evidence>
<dbReference type="Pfam" id="PF11951">
    <property type="entry name" value="Fungal_trans_2"/>
    <property type="match status" value="1"/>
</dbReference>
<evidence type="ECO:0000313" key="6">
    <source>
        <dbReference type="Proteomes" id="UP000011777"/>
    </source>
</evidence>
<dbReference type="HOGENOM" id="CLU_015493_1_1_1"/>
<dbReference type="InterPro" id="IPR036864">
    <property type="entry name" value="Zn2-C6_fun-type_DNA-bd_sf"/>
</dbReference>
<dbReference type="GO" id="GO:0008270">
    <property type="term" value="F:zinc ion binding"/>
    <property type="evidence" value="ECO:0007669"/>
    <property type="project" value="InterPro"/>
</dbReference>
<keyword evidence="2" id="KW-0539">Nucleus</keyword>
<evidence type="ECO:0000259" key="4">
    <source>
        <dbReference type="PROSITE" id="PS50048"/>
    </source>
</evidence>
<feature type="compositionally biased region" description="Polar residues" evidence="3">
    <location>
        <begin position="209"/>
        <end position="225"/>
    </location>
</feature>
<dbReference type="SUPFAM" id="SSF57701">
    <property type="entry name" value="Zn2/Cys6 DNA-binding domain"/>
    <property type="match status" value="1"/>
</dbReference>
<feature type="region of interest" description="Disordered" evidence="3">
    <location>
        <begin position="126"/>
        <end position="181"/>
    </location>
</feature>
<feature type="region of interest" description="Disordered" evidence="3">
    <location>
        <begin position="579"/>
        <end position="614"/>
    </location>
</feature>
<keyword evidence="6" id="KW-1185">Reference proteome</keyword>
<reference evidence="5 6" key="1">
    <citation type="submission" date="2013-02" db="EMBL/GenBank/DDBJ databases">
        <title>Genome sequence of Candida maltosa Xu316, a potential industrial strain for xylitol and ethanol production.</title>
        <authorList>
            <person name="Yu J."/>
            <person name="Wang Q."/>
            <person name="Geng X."/>
            <person name="Bao W."/>
            <person name="He P."/>
            <person name="Cai J."/>
        </authorList>
    </citation>
    <scope>NUCLEOTIDE SEQUENCE [LARGE SCALE GENOMIC DNA]</scope>
    <source>
        <strain evidence="6">Xu316</strain>
    </source>
</reference>
<dbReference type="InterPro" id="IPR021858">
    <property type="entry name" value="Fun_TF"/>
</dbReference>
<dbReference type="InterPro" id="IPR001138">
    <property type="entry name" value="Zn2Cys6_DnaBD"/>
</dbReference>
<dbReference type="Gene3D" id="4.10.240.10">
    <property type="entry name" value="Zn(2)-C6 fungal-type DNA-binding domain"/>
    <property type="match status" value="1"/>
</dbReference>